<comment type="caution">
    <text evidence="1">The sequence shown here is derived from an EMBL/GenBank/DDBJ whole genome shotgun (WGS) entry which is preliminary data.</text>
</comment>
<accession>A0ACB8ZA47</accession>
<protein>
    <submittedName>
        <fullName evidence="1">Uncharacterized protein</fullName>
    </submittedName>
</protein>
<keyword evidence="2" id="KW-1185">Reference proteome</keyword>
<dbReference type="EMBL" id="CM042043">
    <property type="protein sequence ID" value="KAI3694859.1"/>
    <property type="molecule type" value="Genomic_DNA"/>
</dbReference>
<organism evidence="1 2">
    <name type="scientific">Smallanthus sonchifolius</name>
    <dbReference type="NCBI Taxonomy" id="185202"/>
    <lineage>
        <taxon>Eukaryota</taxon>
        <taxon>Viridiplantae</taxon>
        <taxon>Streptophyta</taxon>
        <taxon>Embryophyta</taxon>
        <taxon>Tracheophyta</taxon>
        <taxon>Spermatophyta</taxon>
        <taxon>Magnoliopsida</taxon>
        <taxon>eudicotyledons</taxon>
        <taxon>Gunneridae</taxon>
        <taxon>Pentapetalae</taxon>
        <taxon>asterids</taxon>
        <taxon>campanulids</taxon>
        <taxon>Asterales</taxon>
        <taxon>Asteraceae</taxon>
        <taxon>Asteroideae</taxon>
        <taxon>Heliantheae alliance</taxon>
        <taxon>Millerieae</taxon>
        <taxon>Smallanthus</taxon>
    </lineage>
</organism>
<evidence type="ECO:0000313" key="1">
    <source>
        <dbReference type="EMBL" id="KAI3694859.1"/>
    </source>
</evidence>
<gene>
    <name evidence="1" type="ORF">L1987_77840</name>
</gene>
<proteinExistence type="predicted"/>
<name>A0ACB8ZA47_9ASTR</name>
<reference evidence="2" key="1">
    <citation type="journal article" date="2022" name="Mol. Ecol. Resour.">
        <title>The genomes of chicory, endive, great burdock and yacon provide insights into Asteraceae palaeo-polyploidization history and plant inulin production.</title>
        <authorList>
            <person name="Fan W."/>
            <person name="Wang S."/>
            <person name="Wang H."/>
            <person name="Wang A."/>
            <person name="Jiang F."/>
            <person name="Liu H."/>
            <person name="Zhao H."/>
            <person name="Xu D."/>
            <person name="Zhang Y."/>
        </authorList>
    </citation>
    <scope>NUCLEOTIDE SEQUENCE [LARGE SCALE GENOMIC DNA]</scope>
    <source>
        <strain evidence="2">cv. Yunnan</strain>
    </source>
</reference>
<dbReference type="Proteomes" id="UP001056120">
    <property type="component" value="Linkage Group LG26"/>
</dbReference>
<evidence type="ECO:0000313" key="2">
    <source>
        <dbReference type="Proteomes" id="UP001056120"/>
    </source>
</evidence>
<sequence>MAELEKKIEELPVEPKLLEDKQSGSGRRHLFGRQKPLHAALAADILLWRQKQKSGAIFVSATVIWLLFERIGYHLLPFLSPPKFPDIRLSQELCDCIAVLLKDQINQGCLFLREMTTGRDIKRFMSVIFTLWIVSVIGGWFEFLTLVYILFVVLLTAPLLYERNENLVDAYGEKVGNEVMEVLQKLPLPFLKNNKQH</sequence>
<reference evidence="1 2" key="2">
    <citation type="journal article" date="2022" name="Mol. Ecol. Resour.">
        <title>The genomes of chicory, endive, great burdock and yacon provide insights into Asteraceae paleo-polyploidization history and plant inulin production.</title>
        <authorList>
            <person name="Fan W."/>
            <person name="Wang S."/>
            <person name="Wang H."/>
            <person name="Wang A."/>
            <person name="Jiang F."/>
            <person name="Liu H."/>
            <person name="Zhao H."/>
            <person name="Xu D."/>
            <person name="Zhang Y."/>
        </authorList>
    </citation>
    <scope>NUCLEOTIDE SEQUENCE [LARGE SCALE GENOMIC DNA]</scope>
    <source>
        <strain evidence="2">cv. Yunnan</strain>
        <tissue evidence="1">Leaves</tissue>
    </source>
</reference>